<evidence type="ECO:0000256" key="4">
    <source>
        <dbReference type="ARBA" id="ARBA00023136"/>
    </source>
</evidence>
<evidence type="ECO:0000313" key="8">
    <source>
        <dbReference type="Proteomes" id="UP000238348"/>
    </source>
</evidence>
<feature type="transmembrane region" description="Helical" evidence="5">
    <location>
        <begin position="294"/>
        <end position="313"/>
    </location>
</feature>
<dbReference type="EMBL" id="CP012673">
    <property type="protein sequence ID" value="AUX44011.1"/>
    <property type="molecule type" value="Genomic_DNA"/>
</dbReference>
<dbReference type="RefSeq" id="WP_234022500.1">
    <property type="nucleotide sequence ID" value="NZ_CP012673.1"/>
</dbReference>
<accession>A0A2L0EXH4</accession>
<feature type="transmembrane region" description="Helical" evidence="5">
    <location>
        <begin position="269"/>
        <end position="288"/>
    </location>
</feature>
<dbReference type="PANTHER" id="PTHR43066">
    <property type="entry name" value="RHOMBOID-RELATED PROTEIN"/>
    <property type="match status" value="1"/>
</dbReference>
<keyword evidence="2 5" id="KW-0812">Transmembrane</keyword>
<sequence>MHEQERIVAGNPDGGRFVPIAILPPARGDGAALTQGHDGAGQGGEPHGLGLTAIGPVMPERKIREWALVLQSSELWHAVRYTSAGWVLLVRDEDYVLAAGSIDRYEAENRDWPPRRPRERLRHPPSAVAAVAFAALALFFFLATGPVSGGGRWFQRGTSVADLVIGPEPWRAITALTLHADSAHVLGNVISGTIFASAVQRRLGAGGSALAVVAAGTLGNLANALWYESMGQHHASIGASTAVFGAVGLLAATQLMLDRTHPNEEKRSLLQRAAPLVGGVALLGALGASPRSDLGAHLFGLLGGVVIGLVAGLALRGRSAPGRPLVQVALGAVATGIVLGAWQLALRT</sequence>
<feature type="transmembrane region" description="Helical" evidence="5">
    <location>
        <begin position="325"/>
        <end position="345"/>
    </location>
</feature>
<evidence type="ECO:0000259" key="6">
    <source>
        <dbReference type="Pfam" id="PF01694"/>
    </source>
</evidence>
<evidence type="ECO:0000256" key="2">
    <source>
        <dbReference type="ARBA" id="ARBA00022692"/>
    </source>
</evidence>
<dbReference type="Pfam" id="PF01694">
    <property type="entry name" value="Rhomboid"/>
    <property type="match status" value="1"/>
</dbReference>
<proteinExistence type="predicted"/>
<comment type="subcellular location">
    <subcellularLocation>
        <location evidence="1">Membrane</location>
        <topology evidence="1">Multi-pass membrane protein</topology>
    </subcellularLocation>
</comment>
<feature type="transmembrane region" description="Helical" evidence="5">
    <location>
        <begin position="125"/>
        <end position="143"/>
    </location>
</feature>
<evidence type="ECO:0000256" key="3">
    <source>
        <dbReference type="ARBA" id="ARBA00022989"/>
    </source>
</evidence>
<reference evidence="7 8" key="1">
    <citation type="submission" date="2015-09" db="EMBL/GenBank/DDBJ databases">
        <title>Sorangium comparison.</title>
        <authorList>
            <person name="Zaburannyi N."/>
            <person name="Bunk B."/>
            <person name="Overmann J."/>
            <person name="Mueller R."/>
        </authorList>
    </citation>
    <scope>NUCLEOTIDE SEQUENCE [LARGE SCALE GENOMIC DNA]</scope>
    <source>
        <strain evidence="7 8">So ce26</strain>
    </source>
</reference>
<dbReference type="InterPro" id="IPR022764">
    <property type="entry name" value="Peptidase_S54_rhomboid_dom"/>
</dbReference>
<dbReference type="AlphaFoldDB" id="A0A2L0EXH4"/>
<dbReference type="InterPro" id="IPR035952">
    <property type="entry name" value="Rhomboid-like_sf"/>
</dbReference>
<name>A0A2L0EXH4_SORCE</name>
<gene>
    <name evidence="7" type="ORF">SOCE26_054700</name>
</gene>
<dbReference type="PANTHER" id="PTHR43066:SF5">
    <property type="entry name" value="RHOMBOID-LIKE PROTEIN 11, CHLOROPLASTIC-RELATED"/>
    <property type="match status" value="1"/>
</dbReference>
<feature type="domain" description="Peptidase S54 rhomboid" evidence="6">
    <location>
        <begin position="168"/>
        <end position="310"/>
    </location>
</feature>
<protein>
    <recommendedName>
        <fullName evidence="6">Peptidase S54 rhomboid domain-containing protein</fullName>
    </recommendedName>
</protein>
<keyword evidence="4 5" id="KW-0472">Membrane</keyword>
<organism evidence="7 8">
    <name type="scientific">Sorangium cellulosum</name>
    <name type="common">Polyangium cellulosum</name>
    <dbReference type="NCBI Taxonomy" id="56"/>
    <lineage>
        <taxon>Bacteria</taxon>
        <taxon>Pseudomonadati</taxon>
        <taxon>Myxococcota</taxon>
        <taxon>Polyangia</taxon>
        <taxon>Polyangiales</taxon>
        <taxon>Polyangiaceae</taxon>
        <taxon>Sorangium</taxon>
    </lineage>
</organism>
<feature type="transmembrane region" description="Helical" evidence="5">
    <location>
        <begin position="235"/>
        <end position="257"/>
    </location>
</feature>
<dbReference type="GO" id="GO:0016020">
    <property type="term" value="C:membrane"/>
    <property type="evidence" value="ECO:0007669"/>
    <property type="project" value="UniProtKB-SubCell"/>
</dbReference>
<dbReference type="SUPFAM" id="SSF144091">
    <property type="entry name" value="Rhomboid-like"/>
    <property type="match status" value="1"/>
</dbReference>
<dbReference type="Proteomes" id="UP000238348">
    <property type="component" value="Chromosome"/>
</dbReference>
<dbReference type="GO" id="GO:0004252">
    <property type="term" value="F:serine-type endopeptidase activity"/>
    <property type="evidence" value="ECO:0007669"/>
    <property type="project" value="InterPro"/>
</dbReference>
<evidence type="ECO:0000313" key="7">
    <source>
        <dbReference type="EMBL" id="AUX44011.1"/>
    </source>
</evidence>
<dbReference type="Gene3D" id="1.20.1540.10">
    <property type="entry name" value="Rhomboid-like"/>
    <property type="match status" value="1"/>
</dbReference>
<keyword evidence="3 5" id="KW-1133">Transmembrane helix</keyword>
<evidence type="ECO:0000256" key="1">
    <source>
        <dbReference type="ARBA" id="ARBA00004141"/>
    </source>
</evidence>
<evidence type="ECO:0000256" key="5">
    <source>
        <dbReference type="SAM" id="Phobius"/>
    </source>
</evidence>